<dbReference type="EMBL" id="AP008971">
    <property type="protein sequence ID" value="BAG08791.1"/>
    <property type="molecule type" value="Genomic_DNA"/>
</dbReference>
<dbReference type="SUPFAM" id="SSF116734">
    <property type="entry name" value="DNA methylase specificity domain"/>
    <property type="match status" value="1"/>
</dbReference>
<dbReference type="eggNOG" id="COG0732">
    <property type="taxonomic scope" value="Bacteria"/>
</dbReference>
<keyword evidence="1" id="KW-0680">Restriction system</keyword>
<dbReference type="KEGG" id="fma:FMG_1373"/>
<dbReference type="InterPro" id="IPR044946">
    <property type="entry name" value="Restrct_endonuc_typeI_TRD_sf"/>
</dbReference>
<evidence type="ECO:0000313" key="4">
    <source>
        <dbReference type="Proteomes" id="UP000001319"/>
    </source>
</evidence>
<protein>
    <submittedName>
        <fullName evidence="3">Type I restriction-modification system specificity subunit</fullName>
    </submittedName>
</protein>
<dbReference type="PANTHER" id="PTHR30408">
    <property type="entry name" value="TYPE-1 RESTRICTION ENZYME ECOKI SPECIFICITY PROTEIN"/>
    <property type="match status" value="1"/>
</dbReference>
<dbReference type="GO" id="GO:0003677">
    <property type="term" value="F:DNA binding"/>
    <property type="evidence" value="ECO:0007669"/>
    <property type="project" value="UniProtKB-KW"/>
</dbReference>
<name>B0S351_FINM2</name>
<accession>B0S351</accession>
<dbReference type="GO" id="GO:0009307">
    <property type="term" value="P:DNA restriction-modification system"/>
    <property type="evidence" value="ECO:0007669"/>
    <property type="project" value="UniProtKB-KW"/>
</dbReference>
<dbReference type="REBASE" id="160796">
    <property type="entry name" value="S1.Fma29328ORF1377P"/>
</dbReference>
<dbReference type="PANTHER" id="PTHR30408:SF12">
    <property type="entry name" value="TYPE I RESTRICTION ENZYME MJAVIII SPECIFICITY SUBUNIT"/>
    <property type="match status" value="1"/>
</dbReference>
<dbReference type="AlphaFoldDB" id="B0S351"/>
<dbReference type="Proteomes" id="UP000001319">
    <property type="component" value="Chromosome"/>
</dbReference>
<evidence type="ECO:0000256" key="1">
    <source>
        <dbReference type="ARBA" id="ARBA00022747"/>
    </source>
</evidence>
<dbReference type="InterPro" id="IPR052021">
    <property type="entry name" value="Type-I_RS_S_subunit"/>
</dbReference>
<dbReference type="STRING" id="334413.FMG_1373"/>
<keyword evidence="4" id="KW-1185">Reference proteome</keyword>
<reference evidence="3 4" key="1">
    <citation type="journal article" date="2008" name="DNA Res.">
        <title>Complete genome sequence of Finegoldia magna, an anaerobic opportunistic pathogen.</title>
        <authorList>
            <person name="Goto T."/>
            <person name="Yamashita A."/>
            <person name="Hirakawa H."/>
            <person name="Matsutani M."/>
            <person name="Todo K."/>
            <person name="Ohshima K."/>
            <person name="Toh H."/>
            <person name="Miyamoto K."/>
            <person name="Kuhara S."/>
            <person name="Hattori M."/>
            <person name="Shimizu T."/>
            <person name="Akimoto S."/>
        </authorList>
    </citation>
    <scope>NUCLEOTIDE SEQUENCE [LARGE SCALE GENOMIC DNA]</scope>
    <source>
        <strain evidence="4">ATCC 29328 / DSM 20472 / WAL 2508</strain>
    </source>
</reference>
<evidence type="ECO:0000313" key="3">
    <source>
        <dbReference type="EMBL" id="BAG08791.1"/>
    </source>
</evidence>
<proteinExistence type="predicted"/>
<sequence>MFQLLCLFLCLYLIIRVINKNLEQQLQTIFKARFIDVPLSSTWKNGTFSEIVDATLGGDWGKEAPTGNYTEQVYCMRGADIPEIKVGNKGKMPTRYILPKNYAKKILTPGDVVVEISGGSPTQSTGRVAAVSQSLLDRYDQEMVCTNFCRAMKPKNGYSMFLYFYWQYLYDLNVFFLYENGTTGIKNLDLKGFLSTEKIRIPSFDDACEFEDICHKYFDKIFYNGLENEKLSSLRDSLLPQLMSGELDVSDIDI</sequence>
<organism evidence="3 4">
    <name type="scientific">Finegoldia magna (strain ATCC 29328 / DSM 20472 / WAL 2508)</name>
    <name type="common">Peptostreptococcus magnus</name>
    <dbReference type="NCBI Taxonomy" id="334413"/>
    <lineage>
        <taxon>Bacteria</taxon>
        <taxon>Bacillati</taxon>
        <taxon>Bacillota</taxon>
        <taxon>Tissierellia</taxon>
        <taxon>Tissierellales</taxon>
        <taxon>Peptoniphilaceae</taxon>
        <taxon>Finegoldia</taxon>
    </lineage>
</organism>
<keyword evidence="2" id="KW-0238">DNA-binding</keyword>
<dbReference type="HOGENOM" id="CLU_021095_9_1_9"/>
<evidence type="ECO:0000256" key="2">
    <source>
        <dbReference type="ARBA" id="ARBA00023125"/>
    </source>
</evidence>
<dbReference type="Gene3D" id="3.90.220.20">
    <property type="entry name" value="DNA methylase specificity domains"/>
    <property type="match status" value="1"/>
</dbReference>
<gene>
    <name evidence="3" type="ordered locus">FMG_1373</name>
</gene>